<dbReference type="Pfam" id="PF00271">
    <property type="entry name" value="Helicase_C"/>
    <property type="match status" value="1"/>
</dbReference>
<dbReference type="GO" id="GO:0005829">
    <property type="term" value="C:cytosol"/>
    <property type="evidence" value="ECO:0007669"/>
    <property type="project" value="TreeGrafter"/>
</dbReference>
<dbReference type="GO" id="GO:0016787">
    <property type="term" value="F:hydrolase activity"/>
    <property type="evidence" value="ECO:0007669"/>
    <property type="project" value="UniProtKB-KW"/>
</dbReference>
<comment type="caution">
    <text evidence="8">The sequence shown here is derived from an EMBL/GenBank/DDBJ whole genome shotgun (WGS) entry which is preliminary data.</text>
</comment>
<proteinExistence type="inferred from homology"/>
<dbReference type="Pfam" id="PF00270">
    <property type="entry name" value="DEAD"/>
    <property type="match status" value="1"/>
</dbReference>
<dbReference type="GO" id="GO:0003724">
    <property type="term" value="F:RNA helicase activity"/>
    <property type="evidence" value="ECO:0007669"/>
    <property type="project" value="TreeGrafter"/>
</dbReference>
<dbReference type="PANTHER" id="PTHR47959">
    <property type="entry name" value="ATP-DEPENDENT RNA HELICASE RHLE-RELATED"/>
    <property type="match status" value="1"/>
</dbReference>
<dbReference type="PROSITE" id="PS51194">
    <property type="entry name" value="HELICASE_CTER"/>
    <property type="match status" value="1"/>
</dbReference>
<evidence type="ECO:0000313" key="8">
    <source>
        <dbReference type="EMBL" id="CAJ1373063.1"/>
    </source>
</evidence>
<dbReference type="PROSITE" id="PS00039">
    <property type="entry name" value="DEAD_ATP_HELICASE"/>
    <property type="match status" value="1"/>
</dbReference>
<feature type="domain" description="Helicase C-terminal" evidence="7">
    <location>
        <begin position="112"/>
        <end position="317"/>
    </location>
</feature>
<organism evidence="8 9">
    <name type="scientific">Effrenium voratum</name>
    <dbReference type="NCBI Taxonomy" id="2562239"/>
    <lineage>
        <taxon>Eukaryota</taxon>
        <taxon>Sar</taxon>
        <taxon>Alveolata</taxon>
        <taxon>Dinophyceae</taxon>
        <taxon>Suessiales</taxon>
        <taxon>Symbiodiniaceae</taxon>
        <taxon>Effrenium</taxon>
    </lineage>
</organism>
<evidence type="ECO:0000256" key="1">
    <source>
        <dbReference type="ARBA" id="ARBA00022741"/>
    </source>
</evidence>
<dbReference type="GO" id="GO:0005524">
    <property type="term" value="F:ATP binding"/>
    <property type="evidence" value="ECO:0007669"/>
    <property type="project" value="UniProtKB-KW"/>
</dbReference>
<dbReference type="Pfam" id="PF12697">
    <property type="entry name" value="Abhydrolase_6"/>
    <property type="match status" value="1"/>
</dbReference>
<keyword evidence="3 5" id="KW-0347">Helicase</keyword>
<keyword evidence="1 5" id="KW-0547">Nucleotide-binding</keyword>
<dbReference type="AlphaFoldDB" id="A0AA36MMI9"/>
<evidence type="ECO:0000313" key="9">
    <source>
        <dbReference type="Proteomes" id="UP001178507"/>
    </source>
</evidence>
<dbReference type="EMBL" id="CAUJNA010000173">
    <property type="protein sequence ID" value="CAJ1373063.1"/>
    <property type="molecule type" value="Genomic_DNA"/>
</dbReference>
<evidence type="ECO:0000256" key="2">
    <source>
        <dbReference type="ARBA" id="ARBA00022801"/>
    </source>
</evidence>
<dbReference type="PANTHER" id="PTHR47959:SF14">
    <property type="entry name" value="DEAD-BOX ATP-DEPENDENT RNA HELICASE 28"/>
    <property type="match status" value="1"/>
</dbReference>
<dbReference type="Gene3D" id="3.40.50.1820">
    <property type="entry name" value="alpha/beta hydrolase"/>
    <property type="match status" value="1"/>
</dbReference>
<dbReference type="GO" id="GO:0003676">
    <property type="term" value="F:nucleic acid binding"/>
    <property type="evidence" value="ECO:0007669"/>
    <property type="project" value="InterPro"/>
</dbReference>
<evidence type="ECO:0000256" key="4">
    <source>
        <dbReference type="ARBA" id="ARBA00022840"/>
    </source>
</evidence>
<feature type="domain" description="Helicase ATP-binding" evidence="6">
    <location>
        <begin position="1"/>
        <end position="101"/>
    </location>
</feature>
<dbReference type="InterPro" id="IPR001650">
    <property type="entry name" value="Helicase_C-like"/>
</dbReference>
<sequence>VAGGYVAHDQAASLRHQPDLVVATPGRLLDHLMNSQSVHMELLEIVIFDEADRLLEMGFRQECLEVLKRCSQGRQTMLFSATMNASVEDLAGLALIKPERVHASPVNAVAQTLEQEFVKAPSAELREAALLSLVSRNYDSKVIVFCSTKQVAHRLAIIFGLCRLKFAEIHGELSQGERAASLQSFQSNKADFLIATDIASRGLDLPNTKTVINFQLPADVGGLMCQGLCKEVWSPFAHDLARLLGAKLQPVATPRPEVLSWRVASLQLLALDILGHGAARAQALAPAQVDWLEFSHQLEEVLKECVPEAPQAPEIIGVGHSLGGGTLLLSQALGQQRFSRLCVFEPMYLFVEERISRMANVPLMSAERPPPLVPMTLKRRSVWPSRQEAEEDLSKKTFYAAWDSRARQAYFDGGLIGNQPVELACPPRREAAVFSSGVPVALLEALRRPKGLNGCALHVALGSRDTMWSAPVAQEIFGALRPAPRIAARKG</sequence>
<dbReference type="Gene3D" id="3.40.50.300">
    <property type="entry name" value="P-loop containing nucleotide triphosphate hydrolases"/>
    <property type="match status" value="2"/>
</dbReference>
<dbReference type="SUPFAM" id="SSF53474">
    <property type="entry name" value="alpha/beta-Hydrolases"/>
    <property type="match status" value="1"/>
</dbReference>
<dbReference type="SMART" id="SM00490">
    <property type="entry name" value="HELICc"/>
    <property type="match status" value="1"/>
</dbReference>
<gene>
    <name evidence="8" type="ORF">EVOR1521_LOCUS3004</name>
</gene>
<dbReference type="InterPro" id="IPR014001">
    <property type="entry name" value="Helicase_ATP-bd"/>
</dbReference>
<protein>
    <submittedName>
        <fullName evidence="8">Uncharacterized protein</fullName>
    </submittedName>
</protein>
<keyword evidence="9" id="KW-1185">Reference proteome</keyword>
<feature type="non-terminal residue" evidence="8">
    <location>
        <position position="491"/>
    </location>
</feature>
<dbReference type="PROSITE" id="PS51192">
    <property type="entry name" value="HELICASE_ATP_BIND_1"/>
    <property type="match status" value="1"/>
</dbReference>
<name>A0AA36MMI9_9DINO</name>
<dbReference type="InterPro" id="IPR050079">
    <property type="entry name" value="DEAD_box_RNA_helicase"/>
</dbReference>
<dbReference type="SUPFAM" id="SSF52540">
    <property type="entry name" value="P-loop containing nucleoside triphosphate hydrolases"/>
    <property type="match status" value="1"/>
</dbReference>
<evidence type="ECO:0000259" key="6">
    <source>
        <dbReference type="PROSITE" id="PS51192"/>
    </source>
</evidence>
<accession>A0AA36MMI9</accession>
<reference evidence="8" key="1">
    <citation type="submission" date="2023-08" db="EMBL/GenBank/DDBJ databases">
        <authorList>
            <person name="Chen Y."/>
            <person name="Shah S."/>
            <person name="Dougan E. K."/>
            <person name="Thang M."/>
            <person name="Chan C."/>
        </authorList>
    </citation>
    <scope>NUCLEOTIDE SEQUENCE</scope>
</reference>
<dbReference type="InterPro" id="IPR000629">
    <property type="entry name" value="RNA-helicase_DEAD-box_CS"/>
</dbReference>
<evidence type="ECO:0000256" key="3">
    <source>
        <dbReference type="ARBA" id="ARBA00022806"/>
    </source>
</evidence>
<dbReference type="InterPro" id="IPR029058">
    <property type="entry name" value="AB_hydrolase_fold"/>
</dbReference>
<evidence type="ECO:0000256" key="5">
    <source>
        <dbReference type="RuleBase" id="RU000492"/>
    </source>
</evidence>
<dbReference type="InterPro" id="IPR027417">
    <property type="entry name" value="P-loop_NTPase"/>
</dbReference>
<dbReference type="InterPro" id="IPR011545">
    <property type="entry name" value="DEAD/DEAH_box_helicase_dom"/>
</dbReference>
<dbReference type="InterPro" id="IPR000073">
    <property type="entry name" value="AB_hydrolase_1"/>
</dbReference>
<keyword evidence="2 5" id="KW-0378">Hydrolase</keyword>
<keyword evidence="4 5" id="KW-0067">ATP-binding</keyword>
<comment type="similarity">
    <text evidence="5">Belongs to the DEAD box helicase family.</text>
</comment>
<dbReference type="Proteomes" id="UP001178507">
    <property type="component" value="Unassembled WGS sequence"/>
</dbReference>
<dbReference type="CDD" id="cd18787">
    <property type="entry name" value="SF2_C_DEAD"/>
    <property type="match status" value="1"/>
</dbReference>
<evidence type="ECO:0000259" key="7">
    <source>
        <dbReference type="PROSITE" id="PS51194"/>
    </source>
</evidence>